<keyword evidence="7" id="KW-1185">Reference proteome</keyword>
<dbReference type="InterPro" id="IPR050109">
    <property type="entry name" value="HTH-type_TetR-like_transc_reg"/>
</dbReference>
<dbReference type="InterPro" id="IPR001647">
    <property type="entry name" value="HTH_TetR"/>
</dbReference>
<keyword evidence="2 4" id="KW-0238">DNA-binding</keyword>
<keyword evidence="3" id="KW-0804">Transcription</keyword>
<dbReference type="AlphaFoldDB" id="A0A3N5DGL3"/>
<dbReference type="Pfam" id="PF00440">
    <property type="entry name" value="TetR_N"/>
    <property type="match status" value="1"/>
</dbReference>
<feature type="domain" description="HTH tetR-type" evidence="5">
    <location>
        <begin position="10"/>
        <end position="70"/>
    </location>
</feature>
<evidence type="ECO:0000259" key="5">
    <source>
        <dbReference type="PROSITE" id="PS50977"/>
    </source>
</evidence>
<evidence type="ECO:0000256" key="1">
    <source>
        <dbReference type="ARBA" id="ARBA00023015"/>
    </source>
</evidence>
<evidence type="ECO:0000256" key="2">
    <source>
        <dbReference type="ARBA" id="ARBA00023125"/>
    </source>
</evidence>
<evidence type="ECO:0000256" key="3">
    <source>
        <dbReference type="ARBA" id="ARBA00023163"/>
    </source>
</evidence>
<reference evidence="6 7" key="1">
    <citation type="submission" date="2018-11" db="EMBL/GenBank/DDBJ databases">
        <title>Erythrobacter spongiae sp. nov., isolated from a marine sponge.</title>
        <authorList>
            <person name="Zhuang L."/>
            <person name="Luo L."/>
        </authorList>
    </citation>
    <scope>NUCLEOTIDE SEQUENCE [LARGE SCALE GENOMIC DNA]</scope>
    <source>
        <strain evidence="6 7">HN-E23</strain>
    </source>
</reference>
<dbReference type="InterPro" id="IPR009057">
    <property type="entry name" value="Homeodomain-like_sf"/>
</dbReference>
<dbReference type="Gene3D" id="1.10.357.10">
    <property type="entry name" value="Tetracycline Repressor, domain 2"/>
    <property type="match status" value="1"/>
</dbReference>
<protein>
    <submittedName>
        <fullName evidence="6">TetR family transcriptional regulator</fullName>
    </submittedName>
</protein>
<accession>A0A3N5DGL3</accession>
<dbReference type="GO" id="GO:0003700">
    <property type="term" value="F:DNA-binding transcription factor activity"/>
    <property type="evidence" value="ECO:0007669"/>
    <property type="project" value="TreeGrafter"/>
</dbReference>
<dbReference type="Proteomes" id="UP000275232">
    <property type="component" value="Unassembled WGS sequence"/>
</dbReference>
<organism evidence="6 7">
    <name type="scientific">Aurantiacibacter spongiae</name>
    <dbReference type="NCBI Taxonomy" id="2488860"/>
    <lineage>
        <taxon>Bacteria</taxon>
        <taxon>Pseudomonadati</taxon>
        <taxon>Pseudomonadota</taxon>
        <taxon>Alphaproteobacteria</taxon>
        <taxon>Sphingomonadales</taxon>
        <taxon>Erythrobacteraceae</taxon>
        <taxon>Aurantiacibacter</taxon>
    </lineage>
</organism>
<dbReference type="PANTHER" id="PTHR30055">
    <property type="entry name" value="HTH-TYPE TRANSCRIPTIONAL REGULATOR RUTR"/>
    <property type="match status" value="1"/>
</dbReference>
<feature type="DNA-binding region" description="H-T-H motif" evidence="4">
    <location>
        <begin position="33"/>
        <end position="52"/>
    </location>
</feature>
<dbReference type="GO" id="GO:0000976">
    <property type="term" value="F:transcription cis-regulatory region binding"/>
    <property type="evidence" value="ECO:0007669"/>
    <property type="project" value="TreeGrafter"/>
</dbReference>
<dbReference type="RefSeq" id="WP_123878664.1">
    <property type="nucleotide sequence ID" value="NZ_RPFZ01000001.1"/>
</dbReference>
<sequence length="202" mass="21248">MSTRKRLSPEESRAAALEAARALLIEQGPQSVTLKAVAGRIGRTHANLLHHFGSAAGLQKALAAHLAQTVCDAIGDAVRATRAGIGSPREVVDLTFDAFGREGAGALASWMLASGNEDALDPVVETIHQLIDDIIPEEADHDSRPQADRAIHEITFTLVLMALGDALLGDMLADSLAVARSSARERAEAMLVAAFVEAREGA</sequence>
<name>A0A3N5DGL3_9SPHN</name>
<dbReference type="SUPFAM" id="SSF46689">
    <property type="entry name" value="Homeodomain-like"/>
    <property type="match status" value="1"/>
</dbReference>
<dbReference type="OrthoDB" id="5526106at2"/>
<dbReference type="PANTHER" id="PTHR30055:SF234">
    <property type="entry name" value="HTH-TYPE TRANSCRIPTIONAL REGULATOR BETI"/>
    <property type="match status" value="1"/>
</dbReference>
<evidence type="ECO:0000313" key="6">
    <source>
        <dbReference type="EMBL" id="RPF70822.1"/>
    </source>
</evidence>
<keyword evidence="1" id="KW-0805">Transcription regulation</keyword>
<proteinExistence type="predicted"/>
<gene>
    <name evidence="6" type="ORF">EG799_03690</name>
</gene>
<evidence type="ECO:0000313" key="7">
    <source>
        <dbReference type="Proteomes" id="UP000275232"/>
    </source>
</evidence>
<comment type="caution">
    <text evidence="6">The sequence shown here is derived from an EMBL/GenBank/DDBJ whole genome shotgun (WGS) entry which is preliminary data.</text>
</comment>
<evidence type="ECO:0000256" key="4">
    <source>
        <dbReference type="PROSITE-ProRule" id="PRU00335"/>
    </source>
</evidence>
<dbReference type="EMBL" id="RPFZ01000001">
    <property type="protein sequence ID" value="RPF70822.1"/>
    <property type="molecule type" value="Genomic_DNA"/>
</dbReference>
<dbReference type="PROSITE" id="PS50977">
    <property type="entry name" value="HTH_TETR_2"/>
    <property type="match status" value="1"/>
</dbReference>